<reference evidence="2 3" key="1">
    <citation type="submission" date="2016-10" db="EMBL/GenBank/DDBJ databases">
        <authorList>
            <person name="de Groot N.N."/>
        </authorList>
    </citation>
    <scope>NUCLEOTIDE SEQUENCE [LARGE SCALE GENOMIC DNA]</scope>
    <source>
        <strain evidence="2 3">CGMCC 1.7005</strain>
    </source>
</reference>
<name>A0A1I7BNH5_9FLAO</name>
<evidence type="ECO:0000256" key="1">
    <source>
        <dbReference type="SAM" id="Phobius"/>
    </source>
</evidence>
<sequence length="237" mass="25880">MGVSIGPAMLIGFVFMIIGAVVSNVLRAKFQRYSKIPSQHGMTGKQIAEAMLQDNNIYDVDIVCVPGQLSDHYNPLNKTVNLSKDVYYGANAAAAAVAAHECGHVLQHAQAYKPLELRSRLVPLQNASGKILNIIMLASIFGGAVLFQSFPLDLILWVLIITYGIFALFALVTLPVEFDASKRALVWLKSTGISTQTEYERSKDALKWAAMTYVVAAIGAVVTVLYYVSLLLGRRDD</sequence>
<evidence type="ECO:0008006" key="4">
    <source>
        <dbReference type="Google" id="ProtNLM"/>
    </source>
</evidence>
<gene>
    <name evidence="2" type="ORF">SAMN05216474_2941</name>
</gene>
<dbReference type="InterPro" id="IPR007395">
    <property type="entry name" value="Zn_peptidase_2"/>
</dbReference>
<organism evidence="2 3">
    <name type="scientific">Lishizhenia tianjinensis</name>
    <dbReference type="NCBI Taxonomy" id="477690"/>
    <lineage>
        <taxon>Bacteria</taxon>
        <taxon>Pseudomonadati</taxon>
        <taxon>Bacteroidota</taxon>
        <taxon>Flavobacteriia</taxon>
        <taxon>Flavobacteriales</taxon>
        <taxon>Crocinitomicaceae</taxon>
        <taxon>Lishizhenia</taxon>
    </lineage>
</organism>
<dbReference type="EMBL" id="FPAS01000006">
    <property type="protein sequence ID" value="SFT88754.1"/>
    <property type="molecule type" value="Genomic_DNA"/>
</dbReference>
<proteinExistence type="predicted"/>
<dbReference type="RefSeq" id="WP_090252489.1">
    <property type="nucleotide sequence ID" value="NZ_FPAS01000006.1"/>
</dbReference>
<keyword evidence="1" id="KW-1133">Transmembrane helix</keyword>
<feature type="transmembrane region" description="Helical" evidence="1">
    <location>
        <begin position="154"/>
        <end position="174"/>
    </location>
</feature>
<feature type="transmembrane region" description="Helical" evidence="1">
    <location>
        <begin position="6"/>
        <end position="26"/>
    </location>
</feature>
<keyword evidence="3" id="KW-1185">Reference proteome</keyword>
<dbReference type="AlphaFoldDB" id="A0A1I7BNH5"/>
<protein>
    <recommendedName>
        <fullName evidence="4">Zinc metallopeptidase</fullName>
    </recommendedName>
</protein>
<evidence type="ECO:0000313" key="3">
    <source>
        <dbReference type="Proteomes" id="UP000236454"/>
    </source>
</evidence>
<dbReference type="Proteomes" id="UP000236454">
    <property type="component" value="Unassembled WGS sequence"/>
</dbReference>
<evidence type="ECO:0000313" key="2">
    <source>
        <dbReference type="EMBL" id="SFT88754.1"/>
    </source>
</evidence>
<dbReference type="PANTHER" id="PTHR36434">
    <property type="entry name" value="MEMBRANE PROTEASE YUGP-RELATED"/>
    <property type="match status" value="1"/>
</dbReference>
<dbReference type="Pfam" id="PF04298">
    <property type="entry name" value="Zn_peptidase_2"/>
    <property type="match status" value="1"/>
</dbReference>
<feature type="transmembrane region" description="Helical" evidence="1">
    <location>
        <begin position="131"/>
        <end position="148"/>
    </location>
</feature>
<keyword evidence="1" id="KW-0472">Membrane</keyword>
<dbReference type="PANTHER" id="PTHR36434:SF1">
    <property type="entry name" value="MEMBRANE PROTEASE YUGP-RELATED"/>
    <property type="match status" value="1"/>
</dbReference>
<keyword evidence="1" id="KW-0812">Transmembrane</keyword>
<accession>A0A1I7BNH5</accession>
<feature type="transmembrane region" description="Helical" evidence="1">
    <location>
        <begin position="208"/>
        <end position="228"/>
    </location>
</feature>
<dbReference type="OrthoDB" id="9784298at2"/>